<name>A0A8K0NQ37_9TREE</name>
<gene>
    <name evidence="2" type="ORF">FFLO_06830</name>
</gene>
<evidence type="ECO:0000313" key="3">
    <source>
        <dbReference type="Proteomes" id="UP000812966"/>
    </source>
</evidence>
<dbReference type="Proteomes" id="UP000812966">
    <property type="component" value="Unassembled WGS sequence"/>
</dbReference>
<sequence length="203" mass="21624">MDEKEVKAGEEVVVMVGVKEVKKDGEEEVKIEEKEKPVELSDSAGDVGSKVDSGIGRRLTLRIDQDPQTATATTASTSTTTTSITTTIGTLDLPNSQVHDHNPPLADAPFSFPPLQPTTSTSISTSRTSLLPPILPELLIDQTPFSSLAGVQLQVLATPTPPRKTSVRPPVLPELRIDGTSLEFGFLGEFSGSRMEGAEEDDG</sequence>
<proteinExistence type="predicted"/>
<evidence type="ECO:0000256" key="1">
    <source>
        <dbReference type="SAM" id="MobiDB-lite"/>
    </source>
</evidence>
<feature type="region of interest" description="Disordered" evidence="1">
    <location>
        <begin position="26"/>
        <end position="127"/>
    </location>
</feature>
<organism evidence="2 3">
    <name type="scientific">Filobasidium floriforme</name>
    <dbReference type="NCBI Taxonomy" id="5210"/>
    <lineage>
        <taxon>Eukaryota</taxon>
        <taxon>Fungi</taxon>
        <taxon>Dikarya</taxon>
        <taxon>Basidiomycota</taxon>
        <taxon>Agaricomycotina</taxon>
        <taxon>Tremellomycetes</taxon>
        <taxon>Filobasidiales</taxon>
        <taxon>Filobasidiaceae</taxon>
        <taxon>Filobasidium</taxon>
    </lineage>
</organism>
<protein>
    <submittedName>
        <fullName evidence="2">Uncharacterized protein</fullName>
    </submittedName>
</protein>
<feature type="compositionally biased region" description="Low complexity" evidence="1">
    <location>
        <begin position="117"/>
        <end position="127"/>
    </location>
</feature>
<comment type="caution">
    <text evidence="2">The sequence shown here is derived from an EMBL/GenBank/DDBJ whole genome shotgun (WGS) entry which is preliminary data.</text>
</comment>
<dbReference type="EMBL" id="JABELV010000268">
    <property type="protein sequence ID" value="KAG7527542.1"/>
    <property type="molecule type" value="Genomic_DNA"/>
</dbReference>
<feature type="compositionally biased region" description="Low complexity" evidence="1">
    <location>
        <begin position="69"/>
        <end position="88"/>
    </location>
</feature>
<reference evidence="2" key="1">
    <citation type="submission" date="2020-04" db="EMBL/GenBank/DDBJ databases">
        <title>Analysis of mating type loci in Filobasidium floriforme.</title>
        <authorList>
            <person name="Nowrousian M."/>
        </authorList>
    </citation>
    <scope>NUCLEOTIDE SEQUENCE</scope>
    <source>
        <strain evidence="2">CBS 6242</strain>
    </source>
</reference>
<accession>A0A8K0NQ37</accession>
<keyword evidence="3" id="KW-1185">Reference proteome</keyword>
<dbReference type="AlphaFoldDB" id="A0A8K0NQ37"/>
<evidence type="ECO:0000313" key="2">
    <source>
        <dbReference type="EMBL" id="KAG7527542.1"/>
    </source>
</evidence>